<dbReference type="PANTHER" id="PTHR30098:SF2">
    <property type="entry name" value="LEUCYL_PHENYLALANYL-TRNA--PROTEIN TRANSFERASE"/>
    <property type="match status" value="1"/>
</dbReference>
<dbReference type="EMBL" id="BANC01000034">
    <property type="protein sequence ID" value="GAN79967.1"/>
    <property type="molecule type" value="Genomic_DNA"/>
</dbReference>
<evidence type="ECO:0000313" key="5">
    <source>
        <dbReference type="EMBL" id="GAN79967.1"/>
    </source>
</evidence>
<comment type="caution">
    <text evidence="5">The sequence shown here is derived from an EMBL/GenBank/DDBJ whole genome shotgun (WGS) entry which is preliminary data.</text>
</comment>
<keyword evidence="3 4" id="KW-0012">Acyltransferase</keyword>
<protein>
    <recommendedName>
        <fullName evidence="4">Leucyl/phenylalanyl-tRNA--protein transferase</fullName>
        <ecNumber evidence="4">2.3.2.6</ecNumber>
    </recommendedName>
    <alternativeName>
        <fullName evidence="4">L/F-transferase</fullName>
    </alternativeName>
    <alternativeName>
        <fullName evidence="4">Leucyltransferase</fullName>
    </alternativeName>
    <alternativeName>
        <fullName evidence="4">Phenyalanyltransferase</fullName>
    </alternativeName>
</protein>
<name>A0A0D6PE62_9PROT</name>
<dbReference type="InterPro" id="IPR042203">
    <property type="entry name" value="Leu/Phe-tRNA_Trfase_C"/>
</dbReference>
<dbReference type="Proteomes" id="UP000032668">
    <property type="component" value="Unassembled WGS sequence"/>
</dbReference>
<comment type="catalytic activity">
    <reaction evidence="4">
        <text>N-terminal L-lysyl-[protein] + L-leucyl-tRNA(Leu) = N-terminal L-leucyl-L-lysyl-[protein] + tRNA(Leu) + H(+)</text>
        <dbReference type="Rhea" id="RHEA:12340"/>
        <dbReference type="Rhea" id="RHEA-COMP:9613"/>
        <dbReference type="Rhea" id="RHEA-COMP:9622"/>
        <dbReference type="Rhea" id="RHEA-COMP:12670"/>
        <dbReference type="Rhea" id="RHEA-COMP:12671"/>
        <dbReference type="ChEBI" id="CHEBI:15378"/>
        <dbReference type="ChEBI" id="CHEBI:65249"/>
        <dbReference type="ChEBI" id="CHEBI:78442"/>
        <dbReference type="ChEBI" id="CHEBI:78494"/>
        <dbReference type="ChEBI" id="CHEBI:133043"/>
        <dbReference type="EC" id="2.3.2.6"/>
    </reaction>
</comment>
<dbReference type="GO" id="GO:0005737">
    <property type="term" value="C:cytoplasm"/>
    <property type="evidence" value="ECO:0007669"/>
    <property type="project" value="UniProtKB-SubCell"/>
</dbReference>
<comment type="subcellular location">
    <subcellularLocation>
        <location evidence="4">Cytoplasm</location>
    </subcellularLocation>
</comment>
<keyword evidence="1 4" id="KW-0963">Cytoplasm</keyword>
<dbReference type="EC" id="2.3.2.6" evidence="4"/>
<comment type="similarity">
    <text evidence="4">Belongs to the L/F-transferase family.</text>
</comment>
<gene>
    <name evidence="4" type="primary">aat</name>
    <name evidence="5" type="ORF">Aam_034_111</name>
</gene>
<dbReference type="STRING" id="1120923.SAMN02746095_00813"/>
<dbReference type="GO" id="GO:0030163">
    <property type="term" value="P:protein catabolic process"/>
    <property type="evidence" value="ECO:0007669"/>
    <property type="project" value="UniProtKB-UniRule"/>
</dbReference>
<dbReference type="OrthoDB" id="9790282at2"/>
<comment type="function">
    <text evidence="4">Functions in the N-end rule pathway of protein degradation where it conjugates Leu, Phe and, less efficiently, Met from aminoacyl-tRNAs to the N-termini of proteins containing an N-terminal arginine or lysine.</text>
</comment>
<keyword evidence="2 4" id="KW-0808">Transferase</keyword>
<dbReference type="InterPro" id="IPR004616">
    <property type="entry name" value="Leu/Phe-tRNA_Trfase"/>
</dbReference>
<dbReference type="Pfam" id="PF03588">
    <property type="entry name" value="Leu_Phe_trans"/>
    <property type="match status" value="1"/>
</dbReference>
<comment type="catalytic activity">
    <reaction evidence="4">
        <text>L-phenylalanyl-tRNA(Phe) + an N-terminal L-alpha-aminoacyl-[protein] = an N-terminal L-phenylalanyl-L-alpha-aminoacyl-[protein] + tRNA(Phe)</text>
        <dbReference type="Rhea" id="RHEA:43632"/>
        <dbReference type="Rhea" id="RHEA-COMP:9668"/>
        <dbReference type="Rhea" id="RHEA-COMP:9699"/>
        <dbReference type="Rhea" id="RHEA-COMP:10636"/>
        <dbReference type="Rhea" id="RHEA-COMP:10637"/>
        <dbReference type="ChEBI" id="CHEBI:78442"/>
        <dbReference type="ChEBI" id="CHEBI:78531"/>
        <dbReference type="ChEBI" id="CHEBI:78597"/>
        <dbReference type="ChEBI" id="CHEBI:83561"/>
        <dbReference type="EC" id="2.3.2.6"/>
    </reaction>
</comment>
<evidence type="ECO:0000256" key="4">
    <source>
        <dbReference type="HAMAP-Rule" id="MF_00688"/>
    </source>
</evidence>
<dbReference type="PANTHER" id="PTHR30098">
    <property type="entry name" value="LEUCYL/PHENYLALANYL-TRNA--PROTEIN TRANSFERASE"/>
    <property type="match status" value="1"/>
</dbReference>
<comment type="catalytic activity">
    <reaction evidence="4">
        <text>N-terminal L-arginyl-[protein] + L-leucyl-tRNA(Leu) = N-terminal L-leucyl-L-arginyl-[protein] + tRNA(Leu) + H(+)</text>
        <dbReference type="Rhea" id="RHEA:50416"/>
        <dbReference type="Rhea" id="RHEA-COMP:9613"/>
        <dbReference type="Rhea" id="RHEA-COMP:9622"/>
        <dbReference type="Rhea" id="RHEA-COMP:12672"/>
        <dbReference type="Rhea" id="RHEA-COMP:12673"/>
        <dbReference type="ChEBI" id="CHEBI:15378"/>
        <dbReference type="ChEBI" id="CHEBI:64719"/>
        <dbReference type="ChEBI" id="CHEBI:78442"/>
        <dbReference type="ChEBI" id="CHEBI:78494"/>
        <dbReference type="ChEBI" id="CHEBI:133044"/>
        <dbReference type="EC" id="2.3.2.6"/>
    </reaction>
</comment>
<proteinExistence type="inferred from homology"/>
<dbReference type="HAMAP" id="MF_00688">
    <property type="entry name" value="Leu_Phe_trans"/>
    <property type="match status" value="1"/>
</dbReference>
<reference evidence="5 6" key="1">
    <citation type="submission" date="2012-11" db="EMBL/GenBank/DDBJ databases">
        <title>Whole genome sequence of Acidocella aminolytica 101 = DSM 11237.</title>
        <authorList>
            <person name="Azuma Y."/>
            <person name="Higashiura N."/>
            <person name="Hirakawa H."/>
            <person name="Matsushita K."/>
        </authorList>
    </citation>
    <scope>NUCLEOTIDE SEQUENCE [LARGE SCALE GENOMIC DNA]</scope>
    <source>
        <strain evidence="6">101 / DSM 11237</strain>
    </source>
</reference>
<dbReference type="AlphaFoldDB" id="A0A0D6PE62"/>
<dbReference type="InterPro" id="IPR016181">
    <property type="entry name" value="Acyl_CoA_acyltransferase"/>
</dbReference>
<evidence type="ECO:0000256" key="3">
    <source>
        <dbReference type="ARBA" id="ARBA00023315"/>
    </source>
</evidence>
<evidence type="ECO:0000256" key="1">
    <source>
        <dbReference type="ARBA" id="ARBA00022490"/>
    </source>
</evidence>
<dbReference type="SUPFAM" id="SSF55729">
    <property type="entry name" value="Acyl-CoA N-acyltransferases (Nat)"/>
    <property type="match status" value="1"/>
</dbReference>
<evidence type="ECO:0000256" key="2">
    <source>
        <dbReference type="ARBA" id="ARBA00022679"/>
    </source>
</evidence>
<accession>A0A0D6PE62</accession>
<dbReference type="RefSeq" id="WP_048878384.1">
    <property type="nucleotide sequence ID" value="NZ_BANC01000034.1"/>
</dbReference>
<evidence type="ECO:0000313" key="6">
    <source>
        <dbReference type="Proteomes" id="UP000032668"/>
    </source>
</evidence>
<dbReference type="Gene3D" id="3.40.630.70">
    <property type="entry name" value="Leucyl/phenylalanyl-tRNA-protein transferase, C-terminal domain"/>
    <property type="match status" value="1"/>
</dbReference>
<dbReference type="NCBIfam" id="TIGR00667">
    <property type="entry name" value="aat"/>
    <property type="match status" value="1"/>
</dbReference>
<organism evidence="5 6">
    <name type="scientific">Acidocella aminolytica 101 = DSM 11237</name>
    <dbReference type="NCBI Taxonomy" id="1120923"/>
    <lineage>
        <taxon>Bacteria</taxon>
        <taxon>Pseudomonadati</taxon>
        <taxon>Pseudomonadota</taxon>
        <taxon>Alphaproteobacteria</taxon>
        <taxon>Acetobacterales</taxon>
        <taxon>Acidocellaceae</taxon>
        <taxon>Acidocella</taxon>
    </lineage>
</organism>
<keyword evidence="6" id="KW-1185">Reference proteome</keyword>
<dbReference type="FunFam" id="3.40.630.70:FF:000001">
    <property type="entry name" value="Leucyl/phenylalanyl-tRNA--protein transferase"/>
    <property type="match status" value="1"/>
</dbReference>
<dbReference type="GO" id="GO:0008914">
    <property type="term" value="F:leucyl-tRNA--protein transferase activity"/>
    <property type="evidence" value="ECO:0007669"/>
    <property type="project" value="UniProtKB-UniRule"/>
</dbReference>
<sequence>MSARPFLLTPDLLLRAYRLGLFPMAESRESRTLHWLDPDARGVLPLHGFHISHSLMKVLRSQRFTVTADADFPTTIAACAAARADRPETWINHEIERLFIALFKLGFAHSVETWENGQLVGGLYGAALGGAFFGESMFSSTTDASKVALAHLVARLRLGGYTLLDTQFITSHLARFGAIEVPRERYHALLAEAVEVSAHFPLRPDTATLMREFETMRKEAP</sequence>